<name>A0A9D1HA71_9FLAO</name>
<dbReference type="PROSITE" id="PS50172">
    <property type="entry name" value="BRCT"/>
    <property type="match status" value="1"/>
</dbReference>
<evidence type="ECO:0000259" key="16">
    <source>
        <dbReference type="PROSITE" id="PS50172"/>
    </source>
</evidence>
<dbReference type="Proteomes" id="UP000824161">
    <property type="component" value="Unassembled WGS sequence"/>
</dbReference>
<dbReference type="EMBL" id="DVLY01000132">
    <property type="protein sequence ID" value="HIT98236.1"/>
    <property type="molecule type" value="Genomic_DNA"/>
</dbReference>
<dbReference type="Pfam" id="PF03120">
    <property type="entry name" value="OB_DNA_ligase"/>
    <property type="match status" value="1"/>
</dbReference>
<dbReference type="InterPro" id="IPR001679">
    <property type="entry name" value="DNA_ligase"/>
</dbReference>
<dbReference type="FunFam" id="1.10.287.610:FF:000002">
    <property type="entry name" value="DNA ligase"/>
    <property type="match status" value="1"/>
</dbReference>
<keyword evidence="9 14" id="KW-0460">Magnesium</keyword>
<dbReference type="Pfam" id="PF00533">
    <property type="entry name" value="BRCT"/>
    <property type="match status" value="1"/>
</dbReference>
<feature type="active site" description="N6-AMP-lysine intermediate" evidence="14">
    <location>
        <position position="117"/>
    </location>
</feature>
<dbReference type="CDD" id="cd00114">
    <property type="entry name" value="LIGANc"/>
    <property type="match status" value="1"/>
</dbReference>
<dbReference type="SUPFAM" id="SSF56091">
    <property type="entry name" value="DNA ligase/mRNA capping enzyme, catalytic domain"/>
    <property type="match status" value="1"/>
</dbReference>
<feature type="binding site" evidence="14">
    <location>
        <begin position="83"/>
        <end position="84"/>
    </location>
    <ligand>
        <name>NAD(+)</name>
        <dbReference type="ChEBI" id="CHEBI:57540"/>
    </ligand>
</feature>
<reference evidence="17" key="1">
    <citation type="submission" date="2020-10" db="EMBL/GenBank/DDBJ databases">
        <authorList>
            <person name="Gilroy R."/>
        </authorList>
    </citation>
    <scope>NUCLEOTIDE SEQUENCE</scope>
    <source>
        <strain evidence="17">1383</strain>
    </source>
</reference>
<dbReference type="HAMAP" id="MF_01588">
    <property type="entry name" value="DNA_ligase_A"/>
    <property type="match status" value="1"/>
</dbReference>
<dbReference type="InterPro" id="IPR001357">
    <property type="entry name" value="BRCT_dom"/>
</dbReference>
<evidence type="ECO:0000256" key="12">
    <source>
        <dbReference type="ARBA" id="ARBA00034005"/>
    </source>
</evidence>
<dbReference type="Pfam" id="PF22745">
    <property type="entry name" value="Nlig-Ia"/>
    <property type="match status" value="1"/>
</dbReference>
<dbReference type="InterPro" id="IPR013839">
    <property type="entry name" value="DNAligase_adenylation"/>
</dbReference>
<dbReference type="FunFam" id="3.30.470.30:FF:000001">
    <property type="entry name" value="DNA ligase"/>
    <property type="match status" value="1"/>
</dbReference>
<evidence type="ECO:0000313" key="18">
    <source>
        <dbReference type="Proteomes" id="UP000824161"/>
    </source>
</evidence>
<comment type="function">
    <text evidence="1 14">DNA ligase that catalyzes the formation of phosphodiester linkages between 5'-phosphoryl and 3'-hydroxyl groups in double-stranded DNA using NAD as a coenzyme and as the energy source for the reaction. It is essential for DNA replication and repair of damaged DNA.</text>
</comment>
<dbReference type="GO" id="GO:0005829">
    <property type="term" value="C:cytosol"/>
    <property type="evidence" value="ECO:0007669"/>
    <property type="project" value="TreeGrafter"/>
</dbReference>
<comment type="similarity">
    <text evidence="13 14">Belongs to the NAD-dependent DNA ligase family. LigA subfamily.</text>
</comment>
<evidence type="ECO:0000256" key="1">
    <source>
        <dbReference type="ARBA" id="ARBA00004067"/>
    </source>
</evidence>
<dbReference type="NCBIfam" id="TIGR00575">
    <property type="entry name" value="dnlj"/>
    <property type="match status" value="1"/>
</dbReference>
<dbReference type="InterPro" id="IPR033136">
    <property type="entry name" value="DNA_ligase_CS"/>
</dbReference>
<evidence type="ECO:0000256" key="4">
    <source>
        <dbReference type="ARBA" id="ARBA00022598"/>
    </source>
</evidence>
<dbReference type="NCBIfam" id="NF005932">
    <property type="entry name" value="PRK07956.1"/>
    <property type="match status" value="1"/>
</dbReference>
<evidence type="ECO:0000256" key="7">
    <source>
        <dbReference type="ARBA" id="ARBA00022763"/>
    </source>
</evidence>
<proteinExistence type="inferred from homology"/>
<comment type="cofactor">
    <cofactor evidence="14">
        <name>Mg(2+)</name>
        <dbReference type="ChEBI" id="CHEBI:18420"/>
    </cofactor>
    <cofactor evidence="14">
        <name>Mn(2+)</name>
        <dbReference type="ChEBI" id="CHEBI:29035"/>
    </cofactor>
</comment>
<keyword evidence="11 14" id="KW-0234">DNA repair</keyword>
<dbReference type="PANTHER" id="PTHR23389:SF9">
    <property type="entry name" value="DNA LIGASE"/>
    <property type="match status" value="1"/>
</dbReference>
<protein>
    <recommendedName>
        <fullName evidence="3 14">DNA ligase</fullName>
        <ecNumber evidence="2 14">6.5.1.2</ecNumber>
    </recommendedName>
    <alternativeName>
        <fullName evidence="14">Polydeoxyribonucleotide synthase [NAD(+)]</fullName>
    </alternativeName>
</protein>
<evidence type="ECO:0000256" key="2">
    <source>
        <dbReference type="ARBA" id="ARBA00012722"/>
    </source>
</evidence>
<keyword evidence="8 14" id="KW-0862">Zinc</keyword>
<dbReference type="InterPro" id="IPR041663">
    <property type="entry name" value="DisA/LigA_HHH"/>
</dbReference>
<dbReference type="PIRSF" id="PIRSF001604">
    <property type="entry name" value="LigA"/>
    <property type="match status" value="1"/>
</dbReference>
<organism evidence="17 18">
    <name type="scientific">Candidatus Merdimorpha stercoravium</name>
    <dbReference type="NCBI Taxonomy" id="2840863"/>
    <lineage>
        <taxon>Bacteria</taxon>
        <taxon>Pseudomonadati</taxon>
        <taxon>Bacteroidota</taxon>
        <taxon>Flavobacteriia</taxon>
        <taxon>Flavobacteriales</taxon>
        <taxon>Candidatus Merdimorpha</taxon>
    </lineage>
</organism>
<dbReference type="Pfam" id="PF01653">
    <property type="entry name" value="DNA_ligase_aden"/>
    <property type="match status" value="1"/>
</dbReference>
<evidence type="ECO:0000256" key="11">
    <source>
        <dbReference type="ARBA" id="ARBA00023204"/>
    </source>
</evidence>
<dbReference type="Gene3D" id="3.30.470.30">
    <property type="entry name" value="DNA ligase/mRNA capping enzyme"/>
    <property type="match status" value="1"/>
</dbReference>
<dbReference type="EC" id="6.5.1.2" evidence="2 14"/>
<dbReference type="Gene3D" id="1.10.287.610">
    <property type="entry name" value="Helix hairpin bin"/>
    <property type="match status" value="1"/>
</dbReference>
<feature type="binding site" evidence="14">
    <location>
        <position position="411"/>
    </location>
    <ligand>
        <name>Zn(2+)</name>
        <dbReference type="ChEBI" id="CHEBI:29105"/>
    </ligand>
</feature>
<dbReference type="GO" id="GO:0046872">
    <property type="term" value="F:metal ion binding"/>
    <property type="evidence" value="ECO:0007669"/>
    <property type="project" value="UniProtKB-KW"/>
</dbReference>
<dbReference type="GO" id="GO:0006260">
    <property type="term" value="P:DNA replication"/>
    <property type="evidence" value="ECO:0007669"/>
    <property type="project" value="UniProtKB-KW"/>
</dbReference>
<reference evidence="17" key="2">
    <citation type="journal article" date="2021" name="PeerJ">
        <title>Extensive microbial diversity within the chicken gut microbiome revealed by metagenomics and culture.</title>
        <authorList>
            <person name="Gilroy R."/>
            <person name="Ravi A."/>
            <person name="Getino M."/>
            <person name="Pursley I."/>
            <person name="Horton D.L."/>
            <person name="Alikhan N.F."/>
            <person name="Baker D."/>
            <person name="Gharbi K."/>
            <person name="Hall N."/>
            <person name="Watson M."/>
            <person name="Adriaenssens E.M."/>
            <person name="Foster-Nyarko E."/>
            <person name="Jarju S."/>
            <person name="Secka A."/>
            <person name="Antonio M."/>
            <person name="Oren A."/>
            <person name="Chaudhuri R.R."/>
            <person name="La Ragione R."/>
            <person name="Hildebrand F."/>
            <person name="Pallen M.J."/>
        </authorList>
    </citation>
    <scope>NUCLEOTIDE SEQUENCE</scope>
    <source>
        <strain evidence="17">1383</strain>
    </source>
</reference>
<evidence type="ECO:0000256" key="14">
    <source>
        <dbReference type="HAMAP-Rule" id="MF_01588"/>
    </source>
</evidence>
<dbReference type="Gene3D" id="3.40.50.10190">
    <property type="entry name" value="BRCT domain"/>
    <property type="match status" value="1"/>
</dbReference>
<dbReference type="InterPro" id="IPR013840">
    <property type="entry name" value="DNAligase_N"/>
</dbReference>
<dbReference type="SUPFAM" id="SSF52113">
    <property type="entry name" value="BRCT domain"/>
    <property type="match status" value="1"/>
</dbReference>
<dbReference type="InterPro" id="IPR036420">
    <property type="entry name" value="BRCT_dom_sf"/>
</dbReference>
<keyword evidence="5 14" id="KW-0235">DNA replication</keyword>
<dbReference type="SUPFAM" id="SSF47781">
    <property type="entry name" value="RuvA domain 2-like"/>
    <property type="match status" value="1"/>
</dbReference>
<feature type="binding site" evidence="14">
    <location>
        <position position="290"/>
    </location>
    <ligand>
        <name>NAD(+)</name>
        <dbReference type="ChEBI" id="CHEBI:57540"/>
    </ligand>
</feature>
<evidence type="ECO:0000256" key="5">
    <source>
        <dbReference type="ARBA" id="ARBA00022705"/>
    </source>
</evidence>
<dbReference type="Gene3D" id="6.20.10.30">
    <property type="match status" value="1"/>
</dbReference>
<dbReference type="InterPro" id="IPR010994">
    <property type="entry name" value="RuvA_2-like"/>
</dbReference>
<feature type="binding site" evidence="14">
    <location>
        <position position="314"/>
    </location>
    <ligand>
        <name>NAD(+)</name>
        <dbReference type="ChEBI" id="CHEBI:57540"/>
    </ligand>
</feature>
<feature type="domain" description="BRCT" evidence="16">
    <location>
        <begin position="599"/>
        <end position="675"/>
    </location>
</feature>
<evidence type="ECO:0000256" key="13">
    <source>
        <dbReference type="ARBA" id="ARBA00060881"/>
    </source>
</evidence>
<evidence type="ECO:0000256" key="3">
    <source>
        <dbReference type="ARBA" id="ARBA00013308"/>
    </source>
</evidence>
<keyword evidence="14" id="KW-0464">Manganese</keyword>
<evidence type="ECO:0000256" key="10">
    <source>
        <dbReference type="ARBA" id="ARBA00023027"/>
    </source>
</evidence>
<dbReference type="InterPro" id="IPR012340">
    <property type="entry name" value="NA-bd_OB-fold"/>
</dbReference>
<dbReference type="SMART" id="SM00292">
    <property type="entry name" value="BRCT"/>
    <property type="match status" value="1"/>
</dbReference>
<dbReference type="GO" id="GO:0006281">
    <property type="term" value="P:DNA repair"/>
    <property type="evidence" value="ECO:0007669"/>
    <property type="project" value="UniProtKB-KW"/>
</dbReference>
<dbReference type="Gene3D" id="2.40.50.140">
    <property type="entry name" value="Nucleic acid-binding proteins"/>
    <property type="match status" value="1"/>
</dbReference>
<feature type="binding site" evidence="14">
    <location>
        <position position="138"/>
    </location>
    <ligand>
        <name>NAD(+)</name>
        <dbReference type="ChEBI" id="CHEBI:57540"/>
    </ligand>
</feature>
<dbReference type="InterPro" id="IPR004150">
    <property type="entry name" value="NAD_DNA_ligase_OB"/>
</dbReference>
<evidence type="ECO:0000256" key="9">
    <source>
        <dbReference type="ARBA" id="ARBA00022842"/>
    </source>
</evidence>
<evidence type="ECO:0000256" key="15">
    <source>
        <dbReference type="SAM" id="MobiDB-lite"/>
    </source>
</evidence>
<dbReference type="GO" id="GO:0003911">
    <property type="term" value="F:DNA ligase (NAD+) activity"/>
    <property type="evidence" value="ECO:0007669"/>
    <property type="project" value="UniProtKB-UniRule"/>
</dbReference>
<dbReference type="PROSITE" id="PS01056">
    <property type="entry name" value="DNA_LIGASE_N2"/>
    <property type="match status" value="1"/>
</dbReference>
<feature type="binding site" evidence="14">
    <location>
        <position position="175"/>
    </location>
    <ligand>
        <name>NAD(+)</name>
        <dbReference type="ChEBI" id="CHEBI:57540"/>
    </ligand>
</feature>
<comment type="catalytic activity">
    <reaction evidence="12 14">
        <text>NAD(+) + (deoxyribonucleotide)n-3'-hydroxyl + 5'-phospho-(deoxyribonucleotide)m = (deoxyribonucleotide)n+m + AMP + beta-nicotinamide D-nucleotide.</text>
        <dbReference type="EC" id="6.5.1.2"/>
    </reaction>
</comment>
<dbReference type="AlphaFoldDB" id="A0A9D1HA71"/>
<feature type="binding site" evidence="14">
    <location>
        <position position="408"/>
    </location>
    <ligand>
        <name>Zn(2+)</name>
        <dbReference type="ChEBI" id="CHEBI:29105"/>
    </ligand>
</feature>
<sequence length="704" mass="79385">MTPQEAKAEIESLREQLNEHNYRYYVLDSPTISDREFDELLRHLADLEKQYPEFDDPDSPTRRVGGEVTRVFDTVRHRSRMYSLDNTYSREELEDFDRRVRKELGPDQPVEYVLELKYDGASISLTYRHGRLFRAETRGDGVQGDDITANARTIRSIPLRLKGTDYPDLFDIRGEVILPIAEFEKINRQRDIDGEPLYANPRNLASGTLKLQDSAEVASRHLECLLYYVVEDHIHIPTQWDGLEKARQWGFKVPVYSRLAHTMDDIYAYIDQWNTQRFTLPYQTDGIVIKVNDKSQQARLGYTAKSPRWAVAYKFSAEQAATVLESISYQVGRTGNITPVANLRPVLLAGTTVQRATLHNADQIEKLDLRIGDTVLVEKGGEIIPKIVGVDLSRRPADARPTQYIRLCPACGTPLVRTEGEANHYCPNEDHCPPQVKGRIEHFASRKAMDIESLGEQNVSLLVDKGLVKNYADLYTLRYEDIHGLTDASGTRSFQKRSAERLLQAIEASKRIPFEKVLFAIGIRYVGDTTARKIARYFGSMEALMAASREELLRVDEVGDKIADSILDFFSRPEHREIMARLKACGVRMEVEQRADRGGQGGVLNGLSLVVSGKFSIAREELKELIERHGGRNVSSVSASTDYLVAGEAMGPAKAQKAEKLGVKVLSEAQLYALIGTEGSSSLQRQEDENPKDTPVQEGQTSLF</sequence>
<evidence type="ECO:0000256" key="8">
    <source>
        <dbReference type="ARBA" id="ARBA00022833"/>
    </source>
</evidence>
<dbReference type="Gene3D" id="1.10.150.20">
    <property type="entry name" value="5' to 3' exonuclease, C-terminal subdomain"/>
    <property type="match status" value="2"/>
</dbReference>
<keyword evidence="7 14" id="KW-0227">DNA damage</keyword>
<accession>A0A9D1HA71</accession>
<feature type="binding site" evidence="14">
    <location>
        <position position="432"/>
    </location>
    <ligand>
        <name>Zn(2+)</name>
        <dbReference type="ChEBI" id="CHEBI:29105"/>
    </ligand>
</feature>
<keyword evidence="4 14" id="KW-0436">Ligase</keyword>
<dbReference type="InterPro" id="IPR004149">
    <property type="entry name" value="Znf_DNAligase_C4"/>
</dbReference>
<feature type="region of interest" description="Disordered" evidence="15">
    <location>
        <begin position="680"/>
        <end position="704"/>
    </location>
</feature>
<dbReference type="SUPFAM" id="SSF50249">
    <property type="entry name" value="Nucleic acid-binding proteins"/>
    <property type="match status" value="1"/>
</dbReference>
<dbReference type="Pfam" id="PF12826">
    <property type="entry name" value="HHH_2"/>
    <property type="match status" value="1"/>
</dbReference>
<dbReference type="SMART" id="SM00532">
    <property type="entry name" value="LIGANc"/>
    <property type="match status" value="1"/>
</dbReference>
<evidence type="ECO:0000256" key="6">
    <source>
        <dbReference type="ARBA" id="ARBA00022723"/>
    </source>
</evidence>
<feature type="binding site" evidence="14">
    <location>
        <position position="115"/>
    </location>
    <ligand>
        <name>NAD(+)</name>
        <dbReference type="ChEBI" id="CHEBI:57540"/>
    </ligand>
</feature>
<gene>
    <name evidence="14 17" type="primary">ligA</name>
    <name evidence="17" type="ORF">IAC44_05280</name>
</gene>
<keyword evidence="10 14" id="KW-0520">NAD</keyword>
<keyword evidence="6 14" id="KW-0479">Metal-binding</keyword>
<comment type="caution">
    <text evidence="17">The sequence shown here is derived from an EMBL/GenBank/DDBJ whole genome shotgun (WGS) entry which is preliminary data.</text>
</comment>
<feature type="binding site" evidence="14">
    <location>
        <begin position="34"/>
        <end position="38"/>
    </location>
    <ligand>
        <name>NAD(+)</name>
        <dbReference type="ChEBI" id="CHEBI:57540"/>
    </ligand>
</feature>
<dbReference type="Pfam" id="PF03119">
    <property type="entry name" value="DNA_ligase_ZBD"/>
    <property type="match status" value="1"/>
</dbReference>
<dbReference type="FunFam" id="1.10.150.20:FF:000006">
    <property type="entry name" value="DNA ligase"/>
    <property type="match status" value="1"/>
</dbReference>
<dbReference type="PANTHER" id="PTHR23389">
    <property type="entry name" value="CHROMOSOME TRANSMISSION FIDELITY FACTOR 18"/>
    <property type="match status" value="1"/>
</dbReference>
<feature type="binding site" evidence="14">
    <location>
        <position position="426"/>
    </location>
    <ligand>
        <name>Zn(2+)</name>
        <dbReference type="ChEBI" id="CHEBI:29105"/>
    </ligand>
</feature>
<evidence type="ECO:0000313" key="17">
    <source>
        <dbReference type="EMBL" id="HIT98236.1"/>
    </source>
</evidence>
<dbReference type="FunFam" id="2.40.50.140:FF:000012">
    <property type="entry name" value="DNA ligase"/>
    <property type="match status" value="1"/>
</dbReference>